<dbReference type="KEGG" id="pbor:BSF38_03333"/>
<dbReference type="AlphaFoldDB" id="A0A1U7CS81"/>
<sequence length="102" mass="11590">MATETRSLPGSDAAIMSRLIKPDDDDLSAEAAKSLLRLRFDPRDLDRMHALATKNQDGRLTVDEQTEMESYRRVGFLLDLMHSKARRSLKRRQAGEMAEARS</sequence>
<dbReference type="OrthoDB" id="291282at2"/>
<reference evidence="2" key="1">
    <citation type="submission" date="2016-12" db="EMBL/GenBank/DDBJ databases">
        <title>Comparative genomics of four Isosphaeraceae planctomycetes: a common pool of plasmids and glycoside hydrolase genes.</title>
        <authorList>
            <person name="Ivanova A."/>
        </authorList>
    </citation>
    <scope>NUCLEOTIDE SEQUENCE [LARGE SCALE GENOMIC DNA]</scope>
    <source>
        <strain evidence="2">PX4</strain>
    </source>
</reference>
<name>A0A1U7CS81_9BACT</name>
<accession>A0A1U7CS81</accession>
<organism evidence="1 2">
    <name type="scientific">Paludisphaera borealis</name>
    <dbReference type="NCBI Taxonomy" id="1387353"/>
    <lineage>
        <taxon>Bacteria</taxon>
        <taxon>Pseudomonadati</taxon>
        <taxon>Planctomycetota</taxon>
        <taxon>Planctomycetia</taxon>
        <taxon>Isosphaerales</taxon>
        <taxon>Isosphaeraceae</taxon>
        <taxon>Paludisphaera</taxon>
    </lineage>
</organism>
<gene>
    <name evidence="1" type="ORF">BSF38_03333</name>
</gene>
<protein>
    <submittedName>
        <fullName evidence="1">Uncharacterized protein</fullName>
    </submittedName>
</protein>
<evidence type="ECO:0000313" key="1">
    <source>
        <dbReference type="EMBL" id="APW61804.1"/>
    </source>
</evidence>
<keyword evidence="2" id="KW-1185">Reference proteome</keyword>
<dbReference type="Proteomes" id="UP000186309">
    <property type="component" value="Chromosome"/>
</dbReference>
<evidence type="ECO:0000313" key="2">
    <source>
        <dbReference type="Proteomes" id="UP000186309"/>
    </source>
</evidence>
<proteinExistence type="predicted"/>
<dbReference type="EMBL" id="CP019082">
    <property type="protein sequence ID" value="APW61804.1"/>
    <property type="molecule type" value="Genomic_DNA"/>
</dbReference>